<keyword evidence="1" id="KW-0812">Transmembrane</keyword>
<dbReference type="Proteomes" id="UP000295447">
    <property type="component" value="Unassembled WGS sequence"/>
</dbReference>
<sequence length="111" mass="11625">MRLVGALLTAAVVVLGPHCAEAQAASIPPPQDAVAASTEVRIASPDSSGDVDLFTVCLSFVIAIVLSTLAVVMLRLVRTPTRATGWTLKWTPPAPVWLPQLKPDALGISRT</sequence>
<accession>A0A4R8A2M3</accession>
<evidence type="ECO:0000313" key="4">
    <source>
        <dbReference type="Proteomes" id="UP000295447"/>
    </source>
</evidence>
<feature type="transmembrane region" description="Helical" evidence="1">
    <location>
        <begin position="53"/>
        <end position="74"/>
    </location>
</feature>
<gene>
    <name evidence="3" type="ORF">EV650_3354</name>
</gene>
<comment type="caution">
    <text evidence="3">The sequence shown here is derived from an EMBL/GenBank/DDBJ whole genome shotgun (WGS) entry which is preliminary data.</text>
</comment>
<reference evidence="3 4" key="1">
    <citation type="submission" date="2019-03" db="EMBL/GenBank/DDBJ databases">
        <title>Genomic Encyclopedia of Type Strains, Phase III (KMG-III): the genomes of soil and plant-associated and newly described type strains.</title>
        <authorList>
            <person name="Whitman W."/>
        </authorList>
    </citation>
    <scope>NUCLEOTIDE SEQUENCE [LARGE SCALE GENOMIC DNA]</scope>
    <source>
        <strain evidence="3 4">VKM Ac-2570</strain>
    </source>
</reference>
<dbReference type="EMBL" id="SODF01000001">
    <property type="protein sequence ID" value="TDW24475.1"/>
    <property type="molecule type" value="Genomic_DNA"/>
</dbReference>
<evidence type="ECO:0000313" key="3">
    <source>
        <dbReference type="EMBL" id="TDW24475.1"/>
    </source>
</evidence>
<evidence type="ECO:0000256" key="2">
    <source>
        <dbReference type="SAM" id="SignalP"/>
    </source>
</evidence>
<keyword evidence="1" id="KW-1133">Transmembrane helix</keyword>
<name>A0A4R8A2M3_9ACTN</name>
<keyword evidence="1" id="KW-0472">Membrane</keyword>
<keyword evidence="2" id="KW-0732">Signal</keyword>
<dbReference type="AlphaFoldDB" id="A0A4R8A2M3"/>
<organism evidence="3 4">
    <name type="scientific">Kribbella kalugense</name>
    <dbReference type="NCBI Taxonomy" id="2512221"/>
    <lineage>
        <taxon>Bacteria</taxon>
        <taxon>Bacillati</taxon>
        <taxon>Actinomycetota</taxon>
        <taxon>Actinomycetes</taxon>
        <taxon>Propionibacteriales</taxon>
        <taxon>Kribbellaceae</taxon>
        <taxon>Kribbella</taxon>
    </lineage>
</organism>
<feature type="chain" id="PRO_5039552610" evidence="2">
    <location>
        <begin position="25"/>
        <end position="111"/>
    </location>
</feature>
<protein>
    <submittedName>
        <fullName evidence="3">Uncharacterized protein</fullName>
    </submittedName>
</protein>
<proteinExistence type="predicted"/>
<keyword evidence="4" id="KW-1185">Reference proteome</keyword>
<evidence type="ECO:0000256" key="1">
    <source>
        <dbReference type="SAM" id="Phobius"/>
    </source>
</evidence>
<feature type="signal peptide" evidence="2">
    <location>
        <begin position="1"/>
        <end position="24"/>
    </location>
</feature>